<dbReference type="AlphaFoldDB" id="A0AAD8H6P7"/>
<evidence type="ECO:0000256" key="1">
    <source>
        <dbReference type="SAM" id="MobiDB-lite"/>
    </source>
</evidence>
<accession>A0AAD8H6P7</accession>
<keyword evidence="3" id="KW-1185">Reference proteome</keyword>
<organism evidence="2 3">
    <name type="scientific">Heracleum sosnowskyi</name>
    <dbReference type="NCBI Taxonomy" id="360622"/>
    <lineage>
        <taxon>Eukaryota</taxon>
        <taxon>Viridiplantae</taxon>
        <taxon>Streptophyta</taxon>
        <taxon>Embryophyta</taxon>
        <taxon>Tracheophyta</taxon>
        <taxon>Spermatophyta</taxon>
        <taxon>Magnoliopsida</taxon>
        <taxon>eudicotyledons</taxon>
        <taxon>Gunneridae</taxon>
        <taxon>Pentapetalae</taxon>
        <taxon>asterids</taxon>
        <taxon>campanulids</taxon>
        <taxon>Apiales</taxon>
        <taxon>Apiaceae</taxon>
        <taxon>Apioideae</taxon>
        <taxon>apioid superclade</taxon>
        <taxon>Tordylieae</taxon>
        <taxon>Tordyliinae</taxon>
        <taxon>Heracleum</taxon>
    </lineage>
</organism>
<feature type="region of interest" description="Disordered" evidence="1">
    <location>
        <begin position="1"/>
        <end position="24"/>
    </location>
</feature>
<name>A0AAD8H6P7_9APIA</name>
<reference evidence="2" key="2">
    <citation type="submission" date="2023-05" db="EMBL/GenBank/DDBJ databases">
        <authorList>
            <person name="Schelkunov M.I."/>
        </authorList>
    </citation>
    <scope>NUCLEOTIDE SEQUENCE</scope>
    <source>
        <strain evidence="2">Hsosn_3</strain>
        <tissue evidence="2">Leaf</tissue>
    </source>
</reference>
<evidence type="ECO:0000313" key="3">
    <source>
        <dbReference type="Proteomes" id="UP001237642"/>
    </source>
</evidence>
<dbReference type="Proteomes" id="UP001237642">
    <property type="component" value="Unassembled WGS sequence"/>
</dbReference>
<comment type="caution">
    <text evidence="2">The sequence shown here is derived from an EMBL/GenBank/DDBJ whole genome shotgun (WGS) entry which is preliminary data.</text>
</comment>
<reference evidence="2" key="1">
    <citation type="submission" date="2023-02" db="EMBL/GenBank/DDBJ databases">
        <title>Genome of toxic invasive species Heracleum sosnowskyi carries increased number of genes despite the absence of recent whole-genome duplications.</title>
        <authorList>
            <person name="Schelkunov M."/>
            <person name="Shtratnikova V."/>
            <person name="Makarenko M."/>
            <person name="Klepikova A."/>
            <person name="Omelchenko D."/>
            <person name="Novikova G."/>
            <person name="Obukhova E."/>
            <person name="Bogdanov V."/>
            <person name="Penin A."/>
            <person name="Logacheva M."/>
        </authorList>
    </citation>
    <scope>NUCLEOTIDE SEQUENCE</scope>
    <source>
        <strain evidence="2">Hsosn_3</strain>
        <tissue evidence="2">Leaf</tissue>
    </source>
</reference>
<gene>
    <name evidence="2" type="ORF">POM88_045222</name>
</gene>
<proteinExistence type="predicted"/>
<protein>
    <submittedName>
        <fullName evidence="2">TF-B3 domain-containing protein</fullName>
    </submittedName>
</protein>
<sequence>MKSKIMTVKNPNENRDSSRKRKQLDVEDLDASGLSLSTYSCINNCDAPDFKKPNKSTYDCALNMRISKSMGRFSVYTCKEEEEERFLGVSTKLNLSINGKESVDPWKIKKTLEHSDCDHLCKLMLRKDMVHIYIIKVWEDAGKEEEMAKVLNNKGGGSAVKV</sequence>
<evidence type="ECO:0000313" key="2">
    <source>
        <dbReference type="EMBL" id="KAK1360748.1"/>
    </source>
</evidence>
<dbReference type="EMBL" id="JAUIZM010000010">
    <property type="protein sequence ID" value="KAK1360748.1"/>
    <property type="molecule type" value="Genomic_DNA"/>
</dbReference>